<accession>A0A814JEJ7</accession>
<evidence type="ECO:0000313" key="2">
    <source>
        <dbReference type="EMBL" id="CAF1037033.1"/>
    </source>
</evidence>
<organism evidence="2 3">
    <name type="scientific">Rotaria sordida</name>
    <dbReference type="NCBI Taxonomy" id="392033"/>
    <lineage>
        <taxon>Eukaryota</taxon>
        <taxon>Metazoa</taxon>
        <taxon>Spiralia</taxon>
        <taxon>Gnathifera</taxon>
        <taxon>Rotifera</taxon>
        <taxon>Eurotatoria</taxon>
        <taxon>Bdelloidea</taxon>
        <taxon>Philodinida</taxon>
        <taxon>Philodinidae</taxon>
        <taxon>Rotaria</taxon>
    </lineage>
</organism>
<name>A0A814JEJ7_9BILA</name>
<dbReference type="InterPro" id="IPR032466">
    <property type="entry name" value="Metal_Hydrolase"/>
</dbReference>
<dbReference type="GO" id="GO:0032264">
    <property type="term" value="P:IMP salvage"/>
    <property type="evidence" value="ECO:0007669"/>
    <property type="project" value="InterPro"/>
</dbReference>
<dbReference type="AlphaFoldDB" id="A0A814JEJ7"/>
<dbReference type="GO" id="GO:0046033">
    <property type="term" value="P:AMP metabolic process"/>
    <property type="evidence" value="ECO:0007669"/>
    <property type="project" value="TreeGrafter"/>
</dbReference>
<dbReference type="Proteomes" id="UP000663864">
    <property type="component" value="Unassembled WGS sequence"/>
</dbReference>
<protein>
    <submittedName>
        <fullName evidence="2">Uncharacterized protein</fullName>
    </submittedName>
</protein>
<dbReference type="SUPFAM" id="SSF51556">
    <property type="entry name" value="Metallo-dependent hydrolases"/>
    <property type="match status" value="1"/>
</dbReference>
<dbReference type="PANTHER" id="PTHR11359">
    <property type="entry name" value="AMP DEAMINASE"/>
    <property type="match status" value="1"/>
</dbReference>
<dbReference type="EMBL" id="CAJNOT010000619">
    <property type="protein sequence ID" value="CAF1037033.1"/>
    <property type="molecule type" value="Genomic_DNA"/>
</dbReference>
<comment type="caution">
    <text evidence="2">The sequence shown here is derived from an EMBL/GenBank/DDBJ whole genome shotgun (WGS) entry which is preliminary data.</text>
</comment>
<evidence type="ECO:0000313" key="3">
    <source>
        <dbReference type="Proteomes" id="UP000663864"/>
    </source>
</evidence>
<feature type="non-terminal residue" evidence="2">
    <location>
        <position position="113"/>
    </location>
</feature>
<dbReference type="PANTHER" id="PTHR11359:SF0">
    <property type="entry name" value="AMP DEAMINASE"/>
    <property type="match status" value="1"/>
</dbReference>
<gene>
    <name evidence="2" type="ORF">ZHD862_LOCUS14349</name>
</gene>
<comment type="similarity">
    <text evidence="1">Belongs to the metallo-dependent hydrolases superfamily. Adenosine and AMP deaminases family.</text>
</comment>
<dbReference type="Pfam" id="PF19326">
    <property type="entry name" value="AMP_deaminase"/>
    <property type="match status" value="1"/>
</dbReference>
<dbReference type="GO" id="GO:0005829">
    <property type="term" value="C:cytosol"/>
    <property type="evidence" value="ECO:0007669"/>
    <property type="project" value="TreeGrafter"/>
</dbReference>
<dbReference type="GO" id="GO:0003876">
    <property type="term" value="F:AMP deaminase activity"/>
    <property type="evidence" value="ECO:0007669"/>
    <property type="project" value="InterPro"/>
</dbReference>
<dbReference type="Gene3D" id="4.10.800.20">
    <property type="match status" value="1"/>
</dbReference>
<dbReference type="InterPro" id="IPR006329">
    <property type="entry name" value="AMPD"/>
</dbReference>
<reference evidence="2" key="1">
    <citation type="submission" date="2021-02" db="EMBL/GenBank/DDBJ databases">
        <authorList>
            <person name="Nowell W R."/>
        </authorList>
    </citation>
    <scope>NUCLEOTIDE SEQUENCE</scope>
</reference>
<evidence type="ECO:0000256" key="1">
    <source>
        <dbReference type="ARBA" id="ARBA00006676"/>
    </source>
</evidence>
<sequence>MKVYKKQDGTILTLKGVFDELKININEIDVDLLGVHAKQDGTILTLKGVFDELKININEIDVDLLGVHADRNTFQRFDRFNANYNPVGQTMLREIFMKTNNYIDGVFFAEMLK</sequence>
<proteinExistence type="inferred from homology"/>